<gene>
    <name evidence="3" type="ORF">OKA104_LOCUS12248</name>
    <name evidence="2" type="ORF">VCS650_LOCUS2026</name>
</gene>
<dbReference type="PANTHER" id="PTHR12390">
    <property type="entry name" value="UROPORPHYRINOGEN III SYNTHASE"/>
    <property type="match status" value="1"/>
</dbReference>
<dbReference type="OrthoDB" id="5595751at2759"/>
<dbReference type="Proteomes" id="UP000663881">
    <property type="component" value="Unassembled WGS sequence"/>
</dbReference>
<sequence length="239" mass="26655">MPVKTILLFRSKTDDISNEDIYEKVEFNLIYMADEYHGLIFTSKRAVEAVQQVLTDNDRKRWQRVYVEGPATSTLVKELFGSTVNISGAETGGGESLADFIIKDVHNIDGKINLLFPCAQARLDILPKRLSAERAIHLDEIIVYETIPSDSLDQELQEYLTTQGTPDVLGFFSPSGFDSVLKASQRIGFDFTNNKSTLISLGKTTSAAIRNTLGQISLDERSCSKPTAEEFLRVVQNII</sequence>
<proteinExistence type="predicted"/>
<dbReference type="UniPathway" id="UPA00251">
    <property type="reaction ID" value="UER00320"/>
</dbReference>
<evidence type="ECO:0000313" key="3">
    <source>
        <dbReference type="EMBL" id="CAF3697425.1"/>
    </source>
</evidence>
<dbReference type="PANTHER" id="PTHR12390:SF0">
    <property type="entry name" value="UROPORPHYRINOGEN-III SYNTHASE"/>
    <property type="match status" value="1"/>
</dbReference>
<dbReference type="AlphaFoldDB" id="A0A818UES7"/>
<dbReference type="SUPFAM" id="SSF69618">
    <property type="entry name" value="HemD-like"/>
    <property type="match status" value="1"/>
</dbReference>
<dbReference type="EMBL" id="CAJOAY010000586">
    <property type="protein sequence ID" value="CAF3697425.1"/>
    <property type="molecule type" value="Genomic_DNA"/>
</dbReference>
<dbReference type="Pfam" id="PF02602">
    <property type="entry name" value="HEM4"/>
    <property type="match status" value="1"/>
</dbReference>
<dbReference type="CDD" id="cd06578">
    <property type="entry name" value="HemD"/>
    <property type="match status" value="1"/>
</dbReference>
<dbReference type="InterPro" id="IPR036108">
    <property type="entry name" value="4pyrrol_syn_uPrphyn_synt_sf"/>
</dbReference>
<protein>
    <recommendedName>
        <fullName evidence="1">Tetrapyrrole biosynthesis uroporphyrinogen III synthase domain-containing protein</fullName>
    </recommendedName>
</protein>
<name>A0A818UES7_9BILA</name>
<evidence type="ECO:0000313" key="2">
    <source>
        <dbReference type="EMBL" id="CAF0764880.1"/>
    </source>
</evidence>
<accession>A0A818UES7</accession>
<comment type="caution">
    <text evidence="3">The sequence shown here is derived from an EMBL/GenBank/DDBJ whole genome shotgun (WGS) entry which is preliminary data.</text>
</comment>
<reference evidence="3" key="1">
    <citation type="submission" date="2021-02" db="EMBL/GenBank/DDBJ databases">
        <authorList>
            <person name="Nowell W R."/>
        </authorList>
    </citation>
    <scope>NUCLEOTIDE SEQUENCE</scope>
</reference>
<organism evidence="3 4">
    <name type="scientific">Adineta steineri</name>
    <dbReference type="NCBI Taxonomy" id="433720"/>
    <lineage>
        <taxon>Eukaryota</taxon>
        <taxon>Metazoa</taxon>
        <taxon>Spiralia</taxon>
        <taxon>Gnathifera</taxon>
        <taxon>Rotifera</taxon>
        <taxon>Eurotatoria</taxon>
        <taxon>Bdelloidea</taxon>
        <taxon>Adinetida</taxon>
        <taxon>Adinetidae</taxon>
        <taxon>Adineta</taxon>
    </lineage>
</organism>
<evidence type="ECO:0000259" key="1">
    <source>
        <dbReference type="Pfam" id="PF02602"/>
    </source>
</evidence>
<dbReference type="InterPro" id="IPR039793">
    <property type="entry name" value="UROS/Hem4"/>
</dbReference>
<dbReference type="GO" id="GO:0004852">
    <property type="term" value="F:uroporphyrinogen-III synthase activity"/>
    <property type="evidence" value="ECO:0007669"/>
    <property type="project" value="InterPro"/>
</dbReference>
<dbReference type="GO" id="GO:0005829">
    <property type="term" value="C:cytosol"/>
    <property type="evidence" value="ECO:0007669"/>
    <property type="project" value="TreeGrafter"/>
</dbReference>
<dbReference type="InterPro" id="IPR003754">
    <property type="entry name" value="4pyrrol_synth_uPrphyn_synth"/>
</dbReference>
<dbReference type="GO" id="GO:0006780">
    <property type="term" value="P:uroporphyrinogen III biosynthetic process"/>
    <property type="evidence" value="ECO:0007669"/>
    <property type="project" value="InterPro"/>
</dbReference>
<dbReference type="EMBL" id="CAJNON010000010">
    <property type="protein sequence ID" value="CAF0764880.1"/>
    <property type="molecule type" value="Genomic_DNA"/>
</dbReference>
<dbReference type="Proteomes" id="UP000663891">
    <property type="component" value="Unassembled WGS sequence"/>
</dbReference>
<dbReference type="GO" id="GO:0006782">
    <property type="term" value="P:protoporphyrinogen IX biosynthetic process"/>
    <property type="evidence" value="ECO:0007669"/>
    <property type="project" value="UniProtKB-UniPathway"/>
</dbReference>
<evidence type="ECO:0000313" key="4">
    <source>
        <dbReference type="Proteomes" id="UP000663881"/>
    </source>
</evidence>
<dbReference type="Gene3D" id="3.40.50.10090">
    <property type="match status" value="2"/>
</dbReference>
<feature type="domain" description="Tetrapyrrole biosynthesis uroporphyrinogen III synthase" evidence="1">
    <location>
        <begin position="30"/>
        <end position="210"/>
    </location>
</feature>